<accession>A0A841FQ71</accession>
<dbReference type="InterPro" id="IPR002696">
    <property type="entry name" value="Membr_insert_effic_factor_YidD"/>
</dbReference>
<proteinExistence type="predicted"/>
<dbReference type="PANTHER" id="PTHR33383">
    <property type="entry name" value="MEMBRANE PROTEIN INSERTION EFFICIENCY FACTOR-RELATED"/>
    <property type="match status" value="1"/>
</dbReference>
<dbReference type="PANTHER" id="PTHR33383:SF1">
    <property type="entry name" value="MEMBRANE PROTEIN INSERTION EFFICIENCY FACTOR-RELATED"/>
    <property type="match status" value="1"/>
</dbReference>
<feature type="region of interest" description="Disordered" evidence="1">
    <location>
        <begin position="38"/>
        <end position="80"/>
    </location>
</feature>
<evidence type="ECO:0000256" key="2">
    <source>
        <dbReference type="SAM" id="Phobius"/>
    </source>
</evidence>
<keyword evidence="2" id="KW-1133">Transmembrane helix</keyword>
<keyword evidence="2" id="KW-0812">Transmembrane</keyword>
<dbReference type="AlphaFoldDB" id="A0A841FQ71"/>
<evidence type="ECO:0000313" key="4">
    <source>
        <dbReference type="Proteomes" id="UP000548476"/>
    </source>
</evidence>
<keyword evidence="2" id="KW-0472">Membrane</keyword>
<organism evidence="3 4">
    <name type="scientific">Phytomonospora endophytica</name>
    <dbReference type="NCBI Taxonomy" id="714109"/>
    <lineage>
        <taxon>Bacteria</taxon>
        <taxon>Bacillati</taxon>
        <taxon>Actinomycetota</taxon>
        <taxon>Actinomycetes</taxon>
        <taxon>Micromonosporales</taxon>
        <taxon>Micromonosporaceae</taxon>
        <taxon>Phytomonospora</taxon>
    </lineage>
</organism>
<evidence type="ECO:0000256" key="1">
    <source>
        <dbReference type="SAM" id="MobiDB-lite"/>
    </source>
</evidence>
<sequence>MDERHKRIRTIAIAVGAPLAAIAAMVAVWLAWRPGTRPADSDGAAGDHSGNAGEHDGDAGDSDAGTGDGDAGTGSGQGCADDGGGQGCADDACDSMSTSCESTTCDTSGGCDGATCTSTGAAAAIVFPLRVAGTVGGNGRVGRAVGRAGIGAYRRWLSPRVKARCRYTPTCSVYGLAVVESHGLAAGARLALARIRRCAPSVPRGTRDEPPPPPGCR</sequence>
<keyword evidence="4" id="KW-1185">Reference proteome</keyword>
<dbReference type="EMBL" id="JACHGT010000016">
    <property type="protein sequence ID" value="MBB6038285.1"/>
    <property type="molecule type" value="Genomic_DNA"/>
</dbReference>
<dbReference type="NCBIfam" id="TIGR00278">
    <property type="entry name" value="membrane protein insertion efficiency factor YidD"/>
    <property type="match status" value="1"/>
</dbReference>
<feature type="compositionally biased region" description="Gly residues" evidence="1">
    <location>
        <begin position="66"/>
        <end position="80"/>
    </location>
</feature>
<reference evidence="3 4" key="1">
    <citation type="submission" date="2020-08" db="EMBL/GenBank/DDBJ databases">
        <title>Genomic Encyclopedia of Type Strains, Phase IV (KMG-IV): sequencing the most valuable type-strain genomes for metagenomic binning, comparative biology and taxonomic classification.</title>
        <authorList>
            <person name="Goeker M."/>
        </authorList>
    </citation>
    <scope>NUCLEOTIDE SEQUENCE [LARGE SCALE GENOMIC DNA]</scope>
    <source>
        <strain evidence="3 4">YIM 65646</strain>
    </source>
</reference>
<dbReference type="RefSeq" id="WP_239121935.1">
    <property type="nucleotide sequence ID" value="NZ_BONT01000008.1"/>
</dbReference>
<name>A0A841FQ71_9ACTN</name>
<dbReference type="Proteomes" id="UP000548476">
    <property type="component" value="Unassembled WGS sequence"/>
</dbReference>
<comment type="caution">
    <text evidence="3">The sequence shown here is derived from an EMBL/GenBank/DDBJ whole genome shotgun (WGS) entry which is preliminary data.</text>
</comment>
<evidence type="ECO:0000313" key="3">
    <source>
        <dbReference type="EMBL" id="MBB6038285.1"/>
    </source>
</evidence>
<gene>
    <name evidence="3" type="ORF">HNR73_006168</name>
</gene>
<feature type="transmembrane region" description="Helical" evidence="2">
    <location>
        <begin position="12"/>
        <end position="32"/>
    </location>
</feature>
<protein>
    <submittedName>
        <fullName evidence="3">Putative membrane protein insertion efficiency factor</fullName>
    </submittedName>
</protein>
<dbReference type="SMART" id="SM01234">
    <property type="entry name" value="Haemolytic"/>
    <property type="match status" value="1"/>
</dbReference>
<dbReference type="Pfam" id="PF01809">
    <property type="entry name" value="YidD"/>
    <property type="match status" value="1"/>
</dbReference>